<dbReference type="Gene3D" id="3.40.50.2000">
    <property type="entry name" value="Glycogen Phosphorylase B"/>
    <property type="match status" value="2"/>
</dbReference>
<dbReference type="SUPFAM" id="SSF53756">
    <property type="entry name" value="UDP-Glycosyltransferase/glycogen phosphorylase"/>
    <property type="match status" value="1"/>
</dbReference>
<evidence type="ECO:0000313" key="6">
    <source>
        <dbReference type="RefSeq" id="XP_016451686.1"/>
    </source>
</evidence>
<dbReference type="InterPro" id="IPR002213">
    <property type="entry name" value="UDP_glucos_trans"/>
</dbReference>
<keyword evidence="5" id="KW-0175">Coiled coil</keyword>
<reference evidence="6" key="1">
    <citation type="submission" date="2025-08" db="UniProtKB">
        <authorList>
            <consortium name="RefSeq"/>
        </authorList>
    </citation>
    <scope>IDENTIFICATION</scope>
</reference>
<dbReference type="RefSeq" id="XP_016451686.1">
    <property type="nucleotide sequence ID" value="XM_016596200.1"/>
</dbReference>
<evidence type="ECO:0000256" key="4">
    <source>
        <dbReference type="RuleBase" id="RU362057"/>
    </source>
</evidence>
<dbReference type="KEGG" id="nta:107776319"/>
<evidence type="ECO:0000256" key="3">
    <source>
        <dbReference type="RuleBase" id="RU003718"/>
    </source>
</evidence>
<dbReference type="EC" id="2.4.1.-" evidence="4"/>
<feature type="coiled-coil region" evidence="5">
    <location>
        <begin position="427"/>
        <end position="482"/>
    </location>
</feature>
<dbReference type="SMR" id="A0A1S3YHF2"/>
<dbReference type="PANTHER" id="PTHR11926:SF1427">
    <property type="entry name" value="GLYCOSYLTRANSFERASE"/>
    <property type="match status" value="1"/>
</dbReference>
<dbReference type="OrthoDB" id="5835829at2759"/>
<dbReference type="PANTHER" id="PTHR11926">
    <property type="entry name" value="GLUCOSYL/GLUCURONOSYL TRANSFERASES"/>
    <property type="match status" value="1"/>
</dbReference>
<dbReference type="PROSITE" id="PS00375">
    <property type="entry name" value="UDPGT"/>
    <property type="match status" value="1"/>
</dbReference>
<dbReference type="AlphaFoldDB" id="A0A1S3YHF2"/>
<dbReference type="Pfam" id="PF00201">
    <property type="entry name" value="UDPGT"/>
    <property type="match status" value="1"/>
</dbReference>
<dbReference type="InterPro" id="IPR035595">
    <property type="entry name" value="UDP_glycos_trans_CS"/>
</dbReference>
<dbReference type="CDD" id="cd03784">
    <property type="entry name" value="GT1_Gtf-like"/>
    <property type="match status" value="1"/>
</dbReference>
<dbReference type="FunFam" id="3.40.50.2000:FF:000040">
    <property type="entry name" value="UDP-glycosyltransferase 76C1"/>
    <property type="match status" value="1"/>
</dbReference>
<dbReference type="PaxDb" id="4097-A0A1S3YHF2"/>
<sequence length="483" mass="54673">MEHQHKEATIPHVLIFPLPIQGPINCKLQLAELFCLSGLKVTFLNTIHNQERLLRHTNVQSRFEKYPGFRFLTIPDGLPDEHPRSFEQFGDIISSVQTVAEPFLREMLRSGAKELVTCVVPDALSYYVADIGNEMGVPVIPFDTLSPSCVWVYMCLPKLIESGELPFKDNDLDASVTHIPALEGLLRRRDLPPFCLMDYKTDPDFLAALKQVERIPQSHGLILNTFEDLDRPFLSCIHSYSPKTYAIGPLHLHLKAKLSSKNAPSSNSLWEEDHSSIKWLDAQPMGSVLYVSFGSVVVVSKEEILEFQHGLLNSKVKFLWVMRPNILKGGESDVQFMKELAEGCKGNGYIVSWAPQKMVLAHPAIAGFLTHSGWNSTLESVSEGKPMICWPHYVDQRVNSRLVNELWQIGLDMKGICDRSTIERMIKDLMEIKRDELKKSIEELSKLAKLSVEEGGSSYNNLDCLIDDIKELARTKENENIRM</sequence>
<name>A0A1S3YHF2_TOBAC</name>
<dbReference type="GO" id="GO:0035251">
    <property type="term" value="F:UDP-glucosyltransferase activity"/>
    <property type="evidence" value="ECO:0000318"/>
    <property type="project" value="GO_Central"/>
</dbReference>
<keyword evidence="3" id="KW-0328">Glycosyltransferase</keyword>
<evidence type="ECO:0000256" key="5">
    <source>
        <dbReference type="SAM" id="Coils"/>
    </source>
</evidence>
<gene>
    <name evidence="6" type="primary">LOC107776319</name>
</gene>
<accession>A0A1S3YHF2</accession>
<evidence type="ECO:0000256" key="1">
    <source>
        <dbReference type="ARBA" id="ARBA00009995"/>
    </source>
</evidence>
<keyword evidence="2 3" id="KW-0808">Transferase</keyword>
<comment type="similarity">
    <text evidence="1 3">Belongs to the UDP-glycosyltransferase family.</text>
</comment>
<dbReference type="OMA" id="CWPHYVD"/>
<organism evidence="6">
    <name type="scientific">Nicotiana tabacum</name>
    <name type="common">Common tobacco</name>
    <dbReference type="NCBI Taxonomy" id="4097"/>
    <lineage>
        <taxon>Eukaryota</taxon>
        <taxon>Viridiplantae</taxon>
        <taxon>Streptophyta</taxon>
        <taxon>Embryophyta</taxon>
        <taxon>Tracheophyta</taxon>
        <taxon>Spermatophyta</taxon>
        <taxon>Magnoliopsida</taxon>
        <taxon>eudicotyledons</taxon>
        <taxon>Gunneridae</taxon>
        <taxon>Pentapetalae</taxon>
        <taxon>asterids</taxon>
        <taxon>lamiids</taxon>
        <taxon>Solanales</taxon>
        <taxon>Solanaceae</taxon>
        <taxon>Nicotianoideae</taxon>
        <taxon>Nicotianeae</taxon>
        <taxon>Nicotiana</taxon>
    </lineage>
</organism>
<proteinExistence type="inferred from homology"/>
<protein>
    <recommendedName>
        <fullName evidence="4">Glycosyltransferase</fullName>
        <ecNumber evidence="4">2.4.1.-</ecNumber>
    </recommendedName>
</protein>
<evidence type="ECO:0000256" key="2">
    <source>
        <dbReference type="ARBA" id="ARBA00022679"/>
    </source>
</evidence>